<feature type="region of interest" description="Disordered" evidence="1">
    <location>
        <begin position="51"/>
        <end position="105"/>
    </location>
</feature>
<name>A0A067LAU4_JATCU</name>
<feature type="compositionally biased region" description="Polar residues" evidence="1">
    <location>
        <begin position="76"/>
        <end position="85"/>
    </location>
</feature>
<reference evidence="2 3" key="1">
    <citation type="journal article" date="2014" name="PLoS ONE">
        <title>Global Analysis of Gene Expression Profiles in Physic Nut (Jatropha curcas L.) Seedlings Exposed to Salt Stress.</title>
        <authorList>
            <person name="Zhang L."/>
            <person name="Zhang C."/>
            <person name="Wu P."/>
            <person name="Chen Y."/>
            <person name="Li M."/>
            <person name="Jiang H."/>
            <person name="Wu G."/>
        </authorList>
    </citation>
    <scope>NUCLEOTIDE SEQUENCE [LARGE SCALE GENOMIC DNA]</scope>
    <source>
        <strain evidence="3">cv. GZQX0401</strain>
        <tissue evidence="2">Young leaves</tissue>
    </source>
</reference>
<proteinExistence type="predicted"/>
<dbReference type="Proteomes" id="UP000027138">
    <property type="component" value="Unassembled WGS sequence"/>
</dbReference>
<dbReference type="EMBL" id="KK914231">
    <property type="protein sequence ID" value="KDP45532.1"/>
    <property type="molecule type" value="Genomic_DNA"/>
</dbReference>
<protein>
    <submittedName>
        <fullName evidence="2">Uncharacterized protein</fullName>
    </submittedName>
</protein>
<accession>A0A067LAU4</accession>
<sequence>MSSSIPHSRKGKAIAIETSSSGSSSSKATRSGGFPSNCCLVTVEAVRQASQASNRRIRASGITIKDRNTPLRLNRPTVNTSSTPRKTNKIKKKKSVPHRENKALD</sequence>
<gene>
    <name evidence="2" type="ORF">JCGZ_17085</name>
</gene>
<organism evidence="2 3">
    <name type="scientific">Jatropha curcas</name>
    <name type="common">Barbados nut</name>
    <dbReference type="NCBI Taxonomy" id="180498"/>
    <lineage>
        <taxon>Eukaryota</taxon>
        <taxon>Viridiplantae</taxon>
        <taxon>Streptophyta</taxon>
        <taxon>Embryophyta</taxon>
        <taxon>Tracheophyta</taxon>
        <taxon>Spermatophyta</taxon>
        <taxon>Magnoliopsida</taxon>
        <taxon>eudicotyledons</taxon>
        <taxon>Gunneridae</taxon>
        <taxon>Pentapetalae</taxon>
        <taxon>rosids</taxon>
        <taxon>fabids</taxon>
        <taxon>Malpighiales</taxon>
        <taxon>Euphorbiaceae</taxon>
        <taxon>Crotonoideae</taxon>
        <taxon>Jatropheae</taxon>
        <taxon>Jatropha</taxon>
    </lineage>
</organism>
<evidence type="ECO:0000313" key="3">
    <source>
        <dbReference type="Proteomes" id="UP000027138"/>
    </source>
</evidence>
<feature type="compositionally biased region" description="Basic residues" evidence="1">
    <location>
        <begin position="86"/>
        <end position="96"/>
    </location>
</feature>
<feature type="region of interest" description="Disordered" evidence="1">
    <location>
        <begin position="1"/>
        <end position="34"/>
    </location>
</feature>
<evidence type="ECO:0000313" key="2">
    <source>
        <dbReference type="EMBL" id="KDP45532.1"/>
    </source>
</evidence>
<keyword evidence="3" id="KW-1185">Reference proteome</keyword>
<evidence type="ECO:0000256" key="1">
    <source>
        <dbReference type="SAM" id="MobiDB-lite"/>
    </source>
</evidence>
<dbReference type="AlphaFoldDB" id="A0A067LAU4"/>